<feature type="domain" description="Methyltransferase" evidence="2">
    <location>
        <begin position="128"/>
        <end position="222"/>
    </location>
</feature>
<dbReference type="Pfam" id="PF13649">
    <property type="entry name" value="Methyltransf_25"/>
    <property type="match status" value="1"/>
</dbReference>
<dbReference type="InterPro" id="IPR041698">
    <property type="entry name" value="Methyltransf_25"/>
</dbReference>
<evidence type="ECO:0000256" key="1">
    <source>
        <dbReference type="SAM" id="MobiDB-lite"/>
    </source>
</evidence>
<evidence type="ECO:0000313" key="3">
    <source>
        <dbReference type="EMBL" id="RKR20715.1"/>
    </source>
</evidence>
<dbReference type="GO" id="GO:0032259">
    <property type="term" value="P:methylation"/>
    <property type="evidence" value="ECO:0007669"/>
    <property type="project" value="UniProtKB-KW"/>
</dbReference>
<feature type="region of interest" description="Disordered" evidence="1">
    <location>
        <begin position="1"/>
        <end position="53"/>
    </location>
</feature>
<dbReference type="GO" id="GO:0008168">
    <property type="term" value="F:methyltransferase activity"/>
    <property type="evidence" value="ECO:0007669"/>
    <property type="project" value="UniProtKB-KW"/>
</dbReference>
<dbReference type="EMBL" id="RBIR01000002">
    <property type="protein sequence ID" value="RKR20715.1"/>
    <property type="molecule type" value="Genomic_DNA"/>
</dbReference>
<dbReference type="Proteomes" id="UP000276055">
    <property type="component" value="Unassembled WGS sequence"/>
</dbReference>
<keyword evidence="3" id="KW-0808">Transferase</keyword>
<comment type="caution">
    <text evidence="3">The sequence shown here is derived from an EMBL/GenBank/DDBJ whole genome shotgun (WGS) entry which is preliminary data.</text>
</comment>
<reference evidence="3 4" key="1">
    <citation type="submission" date="2018-10" db="EMBL/GenBank/DDBJ databases">
        <title>Genomic Encyclopedia of Type Strains, Phase IV (KMG-IV): sequencing the most valuable type-strain genomes for metagenomic binning, comparative biology and taxonomic classification.</title>
        <authorList>
            <person name="Goeker M."/>
        </authorList>
    </citation>
    <scope>NUCLEOTIDE SEQUENCE [LARGE SCALE GENOMIC DNA]</scope>
    <source>
        <strain evidence="3 4">DSM 25586</strain>
    </source>
</reference>
<dbReference type="AlphaFoldDB" id="A0A495EUP5"/>
<protein>
    <submittedName>
        <fullName evidence="3">Methyltransferase family protein</fullName>
    </submittedName>
</protein>
<dbReference type="SUPFAM" id="SSF53335">
    <property type="entry name" value="S-adenosyl-L-methionine-dependent methyltransferases"/>
    <property type="match status" value="1"/>
</dbReference>
<sequence length="334" mass="34726">MSGPVQAGGHSPATDNAPPHDPAPENAGPPNTATRNPAPGNPAPGNAAGPAGRVARAADTLRLVGRVAALSLHRPRRPDGRWDAFWRGVAHGSLREPIIWDAAPGTGNEEIRHHLQTMAALMDTSLPVVDLGCGNGALSGRLAGIFPSVVGVDVSPEAVAAAHAAHARIPDLSFRSLDATQPEAAAGLARELGDANVFVRGVFHVLSRRRQARLAASAEALLGARGRIYLVETNVPGSALSYLRGLGATGERIPGPLRQAITTLPKPGHFGAAQRARVFPARRWTLLAEGPAILKTVPMEPGGPPGSIPAYWAVLAPRLQTSGNHTSGKVSTRW</sequence>
<gene>
    <name evidence="3" type="ORF">C8D78_1357</name>
</gene>
<evidence type="ECO:0000259" key="2">
    <source>
        <dbReference type="Pfam" id="PF13649"/>
    </source>
</evidence>
<proteinExistence type="predicted"/>
<keyword evidence="3" id="KW-0489">Methyltransferase</keyword>
<feature type="compositionally biased region" description="Low complexity" evidence="1">
    <location>
        <begin position="26"/>
        <end position="53"/>
    </location>
</feature>
<accession>A0A495EUP5</accession>
<organism evidence="3 4">
    <name type="scientific">Arthrobacter oryzae</name>
    <dbReference type="NCBI Taxonomy" id="409290"/>
    <lineage>
        <taxon>Bacteria</taxon>
        <taxon>Bacillati</taxon>
        <taxon>Actinomycetota</taxon>
        <taxon>Actinomycetes</taxon>
        <taxon>Micrococcales</taxon>
        <taxon>Micrococcaceae</taxon>
        <taxon>Arthrobacter</taxon>
    </lineage>
</organism>
<dbReference type="Gene3D" id="3.40.50.150">
    <property type="entry name" value="Vaccinia Virus protein VP39"/>
    <property type="match status" value="1"/>
</dbReference>
<dbReference type="CDD" id="cd02440">
    <property type="entry name" value="AdoMet_MTases"/>
    <property type="match status" value="1"/>
</dbReference>
<name>A0A495EUP5_9MICC</name>
<dbReference type="InterPro" id="IPR029063">
    <property type="entry name" value="SAM-dependent_MTases_sf"/>
</dbReference>
<evidence type="ECO:0000313" key="4">
    <source>
        <dbReference type="Proteomes" id="UP000276055"/>
    </source>
</evidence>